<dbReference type="RefSeq" id="WP_022936870.1">
    <property type="nucleotide sequence ID" value="NZ_CABKRQ010000001.1"/>
</dbReference>
<proteinExistence type="predicted"/>
<name>A0A318KQX2_9FIRM</name>
<dbReference type="STRING" id="1034346.GCA_000313565_00566"/>
<comment type="caution">
    <text evidence="2">The sequence shown here is derived from an EMBL/GenBank/DDBJ whole genome shotgun (WGS) entry which is preliminary data.</text>
</comment>
<keyword evidence="1" id="KW-1133">Transmembrane helix</keyword>
<accession>A0A318KQX2</accession>
<organism evidence="2 3">
    <name type="scientific">Dielma fastidiosa</name>
    <dbReference type="NCBI Taxonomy" id="1034346"/>
    <lineage>
        <taxon>Bacteria</taxon>
        <taxon>Bacillati</taxon>
        <taxon>Bacillota</taxon>
        <taxon>Erysipelotrichia</taxon>
        <taxon>Erysipelotrichales</taxon>
        <taxon>Erysipelotrichaceae</taxon>
        <taxon>Dielma</taxon>
    </lineage>
</organism>
<keyword evidence="1" id="KW-0812">Transmembrane</keyword>
<feature type="transmembrane region" description="Helical" evidence="1">
    <location>
        <begin position="39"/>
        <end position="64"/>
    </location>
</feature>
<feature type="transmembrane region" description="Helical" evidence="1">
    <location>
        <begin position="6"/>
        <end position="27"/>
    </location>
</feature>
<evidence type="ECO:0000313" key="3">
    <source>
        <dbReference type="Proteomes" id="UP000247612"/>
    </source>
</evidence>
<reference evidence="2 3" key="1">
    <citation type="submission" date="2018-05" db="EMBL/GenBank/DDBJ databases">
        <title>Genomic Encyclopedia of Type Strains, Phase IV (KMG-IV): sequencing the most valuable type-strain genomes for metagenomic binning, comparative biology and taxonomic classification.</title>
        <authorList>
            <person name="Goeker M."/>
        </authorList>
    </citation>
    <scope>NUCLEOTIDE SEQUENCE [LARGE SCALE GENOMIC DNA]</scope>
    <source>
        <strain evidence="2 3">JC118</strain>
    </source>
</reference>
<evidence type="ECO:0000256" key="1">
    <source>
        <dbReference type="SAM" id="Phobius"/>
    </source>
</evidence>
<dbReference type="OrthoDB" id="2087123at2"/>
<evidence type="ECO:0008006" key="4">
    <source>
        <dbReference type="Google" id="ProtNLM"/>
    </source>
</evidence>
<feature type="transmembrane region" description="Helical" evidence="1">
    <location>
        <begin position="70"/>
        <end position="88"/>
    </location>
</feature>
<sequence length="211" mass="23951">MAFLKVLLTLLISVGLVLFWIGFTAKLNEWLKKYKMSSLLYLNVLIASFPFLFIAQLLLGLYPIKSLGSSALFMIVIIITVLAAMLDGLKHNEAKHGGDLLGWCMEGMLMEIPQRMLMQYFIFMLLQTLAVSNAAYYAILCNACVWCLAIYIKNRMLKSQTNKDLFYELLASFIFSIGIGAIYQYNGFILIAMIAHGTERFVSNWLISLRD</sequence>
<evidence type="ECO:0000313" key="2">
    <source>
        <dbReference type="EMBL" id="PXX78105.1"/>
    </source>
</evidence>
<protein>
    <recommendedName>
        <fullName evidence="4">CPBP family intramembrane metalloprotease</fullName>
    </recommendedName>
</protein>
<keyword evidence="3" id="KW-1185">Reference proteome</keyword>
<dbReference type="EMBL" id="QJKH01000008">
    <property type="protein sequence ID" value="PXX78105.1"/>
    <property type="molecule type" value="Genomic_DNA"/>
</dbReference>
<dbReference type="Proteomes" id="UP000247612">
    <property type="component" value="Unassembled WGS sequence"/>
</dbReference>
<dbReference type="AlphaFoldDB" id="A0A318KQX2"/>
<keyword evidence="1" id="KW-0472">Membrane</keyword>
<gene>
    <name evidence="2" type="ORF">DES51_10830</name>
</gene>
<feature type="transmembrane region" description="Helical" evidence="1">
    <location>
        <begin position="134"/>
        <end position="153"/>
    </location>
</feature>